<feature type="non-terminal residue" evidence="14">
    <location>
        <position position="1"/>
    </location>
</feature>
<dbReference type="Proteomes" id="UP000290809">
    <property type="component" value="Unassembled WGS sequence"/>
</dbReference>
<dbReference type="EC" id="3.6.4.13" evidence="1"/>
<dbReference type="STRING" id="6184.A0A430Q1F4"/>
<sequence>YVALYLGMESVDEFHQLNLDQRILKAISDLNWVKPTDIQQVVIPLVFAKKCLIVHAKTGSGKTAAFAIPILNDLLQEKQFALCQSTSVVVLAPTKELCSQVASNIKCLCKYAAKSISSVDISTGHDIDQIKPLILENPDIIIGTPSRLMKVLRSVYQLHYKCPFFRLRLFLEEFGIRAALLNSELPVKSRSHVIDQFNRGLYDYLLATDESQADHSTSNNEGGKKSLKKSRCRDVEYGVSRGIDFQLVSNVINFDFPPTPILYVHRVGRTARADQMGTALSFVSKLEESRLADVEALLNPAGAAAAVKSGVASEKKDFASSIFRPYQFRLSEVDGFRYRAADVMRHITRKVVREARLKEIKLELLNSERLKGYFQDHIPDLEALRHDKPLKHVAQPHLKDVPDYLVPQSLKALMPGSCHSRKATQRWKRRNLHTDDKSNTSYVDLKKRLQIKHKQAKK</sequence>
<dbReference type="GO" id="GO:0003724">
    <property type="term" value="F:RNA helicase activity"/>
    <property type="evidence" value="ECO:0007669"/>
    <property type="project" value="UniProtKB-EC"/>
</dbReference>
<dbReference type="GO" id="GO:0005524">
    <property type="term" value="F:ATP binding"/>
    <property type="evidence" value="ECO:0007669"/>
    <property type="project" value="UniProtKB-KW"/>
</dbReference>
<dbReference type="InterPro" id="IPR011545">
    <property type="entry name" value="DEAD/DEAH_box_helicase_dom"/>
</dbReference>
<dbReference type="InterPro" id="IPR001650">
    <property type="entry name" value="Helicase_C-like"/>
</dbReference>
<evidence type="ECO:0000259" key="11">
    <source>
        <dbReference type="PROSITE" id="PS51192"/>
    </source>
</evidence>
<evidence type="ECO:0000313" key="15">
    <source>
        <dbReference type="Proteomes" id="UP000290809"/>
    </source>
</evidence>
<dbReference type="InterPro" id="IPR014001">
    <property type="entry name" value="Helicase_ATP-bd"/>
</dbReference>
<feature type="domain" description="Helicase ATP-binding" evidence="11">
    <location>
        <begin position="43"/>
        <end position="160"/>
    </location>
</feature>
<dbReference type="Pfam" id="PF00271">
    <property type="entry name" value="Helicase_C"/>
    <property type="match status" value="1"/>
</dbReference>
<comment type="catalytic activity">
    <reaction evidence="8">
        <text>ATP + H2O = ADP + phosphate + H(+)</text>
        <dbReference type="Rhea" id="RHEA:13065"/>
        <dbReference type="ChEBI" id="CHEBI:15377"/>
        <dbReference type="ChEBI" id="CHEBI:15378"/>
        <dbReference type="ChEBI" id="CHEBI:30616"/>
        <dbReference type="ChEBI" id="CHEBI:43474"/>
        <dbReference type="ChEBI" id="CHEBI:456216"/>
        <dbReference type="EC" id="3.6.4.13"/>
    </reaction>
</comment>
<dbReference type="PANTHER" id="PTHR47959">
    <property type="entry name" value="ATP-DEPENDENT RNA HELICASE RHLE-RELATED"/>
    <property type="match status" value="1"/>
</dbReference>
<comment type="similarity">
    <text evidence="7">Belongs to the DEAD box helicase family. DDX56/DBP9 subfamily.</text>
</comment>
<evidence type="ECO:0000313" key="14">
    <source>
        <dbReference type="EMBL" id="RTG81519.1"/>
    </source>
</evidence>
<dbReference type="PANTHER" id="PTHR47959:SF21">
    <property type="entry name" value="DEAD-BOX HELICASE 56"/>
    <property type="match status" value="1"/>
</dbReference>
<proteinExistence type="inferred from homology"/>
<dbReference type="SUPFAM" id="SSF52540">
    <property type="entry name" value="P-loop containing nucleoside triphosphate hydrolases"/>
    <property type="match status" value="2"/>
</dbReference>
<feature type="domain" description="Helicase C-terminal" evidence="12">
    <location>
        <begin position="126"/>
        <end position="319"/>
    </location>
</feature>
<evidence type="ECO:0000259" key="12">
    <source>
        <dbReference type="PROSITE" id="PS51194"/>
    </source>
</evidence>
<dbReference type="Gene3D" id="3.40.50.300">
    <property type="entry name" value="P-loop containing nucleotide triphosphate hydrolases"/>
    <property type="match status" value="2"/>
</dbReference>
<evidence type="ECO:0000256" key="4">
    <source>
        <dbReference type="ARBA" id="ARBA00022806"/>
    </source>
</evidence>
<organism evidence="14 15">
    <name type="scientific">Schistosoma bovis</name>
    <name type="common">Blood fluke</name>
    <dbReference type="NCBI Taxonomy" id="6184"/>
    <lineage>
        <taxon>Eukaryota</taxon>
        <taxon>Metazoa</taxon>
        <taxon>Spiralia</taxon>
        <taxon>Lophotrochozoa</taxon>
        <taxon>Platyhelminthes</taxon>
        <taxon>Trematoda</taxon>
        <taxon>Digenea</taxon>
        <taxon>Strigeidida</taxon>
        <taxon>Schistosomatoidea</taxon>
        <taxon>Schistosomatidae</taxon>
        <taxon>Schistosoma</taxon>
    </lineage>
</organism>
<keyword evidence="3" id="KW-0378">Hydrolase</keyword>
<dbReference type="PROSITE" id="PS51192">
    <property type="entry name" value="HELICASE_ATP_BIND_1"/>
    <property type="match status" value="1"/>
</dbReference>
<evidence type="ECO:0000256" key="10">
    <source>
        <dbReference type="SAM" id="MobiDB-lite"/>
    </source>
</evidence>
<dbReference type="InterPro" id="IPR050079">
    <property type="entry name" value="DEAD_box_RNA_helicase"/>
</dbReference>
<name>A0A430Q1F4_SCHBO</name>
<feature type="region of interest" description="Disordered" evidence="10">
    <location>
        <begin position="419"/>
        <end position="439"/>
    </location>
</feature>
<dbReference type="GO" id="GO:0003723">
    <property type="term" value="F:RNA binding"/>
    <property type="evidence" value="ECO:0007669"/>
    <property type="project" value="UniProtKB-KW"/>
</dbReference>
<gene>
    <name evidence="14" type="ORF">DC041_0003716</name>
</gene>
<feature type="compositionally biased region" description="Basic residues" evidence="10">
    <location>
        <begin position="419"/>
        <end position="431"/>
    </location>
</feature>
<dbReference type="GO" id="GO:0016787">
    <property type="term" value="F:hydrolase activity"/>
    <property type="evidence" value="ECO:0007669"/>
    <property type="project" value="UniProtKB-KW"/>
</dbReference>
<keyword evidence="6" id="KW-0694">RNA-binding</keyword>
<dbReference type="PROSITE" id="PS51195">
    <property type="entry name" value="Q_MOTIF"/>
    <property type="match status" value="1"/>
</dbReference>
<evidence type="ECO:0000256" key="5">
    <source>
        <dbReference type="ARBA" id="ARBA00022840"/>
    </source>
</evidence>
<dbReference type="InterPro" id="IPR027417">
    <property type="entry name" value="P-loop_NTPase"/>
</dbReference>
<protein>
    <recommendedName>
        <fullName evidence="1">RNA helicase</fullName>
        <ecNumber evidence="1">3.6.4.13</ecNumber>
    </recommendedName>
</protein>
<evidence type="ECO:0000256" key="9">
    <source>
        <dbReference type="PROSITE-ProRule" id="PRU00552"/>
    </source>
</evidence>
<feature type="short sequence motif" description="Q motif" evidence="9">
    <location>
        <begin position="12"/>
        <end position="40"/>
    </location>
</feature>
<evidence type="ECO:0000256" key="7">
    <source>
        <dbReference type="ARBA" id="ARBA00038041"/>
    </source>
</evidence>
<dbReference type="EMBL" id="QMKO01003314">
    <property type="protein sequence ID" value="RTG81519.1"/>
    <property type="molecule type" value="Genomic_DNA"/>
</dbReference>
<keyword evidence="4 14" id="KW-0347">Helicase</keyword>
<dbReference type="InterPro" id="IPR014014">
    <property type="entry name" value="RNA_helicase_DEAD_Q_motif"/>
</dbReference>
<dbReference type="SMART" id="SM00487">
    <property type="entry name" value="DEXDc"/>
    <property type="match status" value="1"/>
</dbReference>
<evidence type="ECO:0000259" key="13">
    <source>
        <dbReference type="PROSITE" id="PS51195"/>
    </source>
</evidence>
<reference evidence="14 15" key="1">
    <citation type="journal article" date="2019" name="PLoS Pathog.">
        <title>Genome sequence of the bovine parasite Schistosoma bovis Tanzania.</title>
        <authorList>
            <person name="Oey H."/>
            <person name="Zakrzewski M."/>
            <person name="Gobert G."/>
            <person name="Gravermann K."/>
            <person name="Stoye J."/>
            <person name="Jones M."/>
            <person name="Mcmanus D."/>
            <person name="Krause L."/>
        </authorList>
    </citation>
    <scope>NUCLEOTIDE SEQUENCE [LARGE SCALE GENOMIC DNA]</scope>
    <source>
        <strain evidence="14 15">TAN1997</strain>
    </source>
</reference>
<evidence type="ECO:0000256" key="1">
    <source>
        <dbReference type="ARBA" id="ARBA00012552"/>
    </source>
</evidence>
<accession>A0A430Q1F4</accession>
<dbReference type="SMART" id="SM00490">
    <property type="entry name" value="HELICc"/>
    <property type="match status" value="1"/>
</dbReference>
<dbReference type="GO" id="GO:0005829">
    <property type="term" value="C:cytosol"/>
    <property type="evidence" value="ECO:0007669"/>
    <property type="project" value="TreeGrafter"/>
</dbReference>
<dbReference type="AlphaFoldDB" id="A0A430Q1F4"/>
<keyword evidence="15" id="KW-1185">Reference proteome</keyword>
<evidence type="ECO:0000256" key="3">
    <source>
        <dbReference type="ARBA" id="ARBA00022801"/>
    </source>
</evidence>
<dbReference type="CDD" id="cd18787">
    <property type="entry name" value="SF2_C_DEAD"/>
    <property type="match status" value="1"/>
</dbReference>
<feature type="domain" description="DEAD-box RNA helicase Q" evidence="13">
    <location>
        <begin position="12"/>
        <end position="40"/>
    </location>
</feature>
<comment type="caution">
    <text evidence="14">The sequence shown here is derived from an EMBL/GenBank/DDBJ whole genome shotgun (WGS) entry which is preliminary data.</text>
</comment>
<feature type="non-terminal residue" evidence="14">
    <location>
        <position position="458"/>
    </location>
</feature>
<keyword evidence="2" id="KW-0547">Nucleotide-binding</keyword>
<dbReference type="PROSITE" id="PS51194">
    <property type="entry name" value="HELICASE_CTER"/>
    <property type="match status" value="1"/>
</dbReference>
<dbReference type="Pfam" id="PF00270">
    <property type="entry name" value="DEAD"/>
    <property type="match status" value="1"/>
</dbReference>
<keyword evidence="5" id="KW-0067">ATP-binding</keyword>
<evidence type="ECO:0000256" key="2">
    <source>
        <dbReference type="ARBA" id="ARBA00022741"/>
    </source>
</evidence>
<evidence type="ECO:0000256" key="6">
    <source>
        <dbReference type="ARBA" id="ARBA00022884"/>
    </source>
</evidence>
<evidence type="ECO:0000256" key="8">
    <source>
        <dbReference type="ARBA" id="ARBA00047984"/>
    </source>
</evidence>